<evidence type="ECO:0000313" key="1">
    <source>
        <dbReference type="EMBL" id="PHT67686.1"/>
    </source>
</evidence>
<dbReference type="PANTHER" id="PTHR31470">
    <property type="entry name" value="CYSTEINE PROTEINASES SUPERFAMILY PROTEIN-RELATED-RELATED"/>
    <property type="match status" value="1"/>
</dbReference>
<accession>A0A2G2YD63</accession>
<evidence type="ECO:0000313" key="2">
    <source>
        <dbReference type="Proteomes" id="UP000222542"/>
    </source>
</evidence>
<name>A0A2G2YD63_CAPAN</name>
<reference evidence="1 2" key="2">
    <citation type="journal article" date="2017" name="Genome Biol.">
        <title>New reference genome sequences of hot pepper reveal the massive evolution of plant disease-resistance genes by retroduplication.</title>
        <authorList>
            <person name="Kim S."/>
            <person name="Park J."/>
            <person name="Yeom S.I."/>
            <person name="Kim Y.M."/>
            <person name="Seo E."/>
            <person name="Kim K.T."/>
            <person name="Kim M.S."/>
            <person name="Lee J.M."/>
            <person name="Cheong K."/>
            <person name="Shin H.S."/>
            <person name="Kim S.B."/>
            <person name="Han K."/>
            <person name="Lee J."/>
            <person name="Park M."/>
            <person name="Lee H.A."/>
            <person name="Lee H.Y."/>
            <person name="Lee Y."/>
            <person name="Oh S."/>
            <person name="Lee J.H."/>
            <person name="Choi E."/>
            <person name="Choi E."/>
            <person name="Lee S.E."/>
            <person name="Jeon J."/>
            <person name="Kim H."/>
            <person name="Choi G."/>
            <person name="Song H."/>
            <person name="Lee J."/>
            <person name="Lee S.C."/>
            <person name="Kwon J.K."/>
            <person name="Lee H.Y."/>
            <person name="Koo N."/>
            <person name="Hong Y."/>
            <person name="Kim R.W."/>
            <person name="Kang W.H."/>
            <person name="Huh J.H."/>
            <person name="Kang B.C."/>
            <person name="Yang T.J."/>
            <person name="Lee Y.H."/>
            <person name="Bennetzen J.L."/>
            <person name="Choi D."/>
        </authorList>
    </citation>
    <scope>NUCLEOTIDE SEQUENCE [LARGE SCALE GENOMIC DNA]</scope>
    <source>
        <strain evidence="2">cv. CM334</strain>
    </source>
</reference>
<evidence type="ECO:0008006" key="3">
    <source>
        <dbReference type="Google" id="ProtNLM"/>
    </source>
</evidence>
<reference evidence="1 2" key="1">
    <citation type="journal article" date="2014" name="Nat. Genet.">
        <title>Genome sequence of the hot pepper provides insights into the evolution of pungency in Capsicum species.</title>
        <authorList>
            <person name="Kim S."/>
            <person name="Park M."/>
            <person name="Yeom S.I."/>
            <person name="Kim Y.M."/>
            <person name="Lee J.M."/>
            <person name="Lee H.A."/>
            <person name="Seo E."/>
            <person name="Choi J."/>
            <person name="Cheong K."/>
            <person name="Kim K.T."/>
            <person name="Jung K."/>
            <person name="Lee G.W."/>
            <person name="Oh S.K."/>
            <person name="Bae C."/>
            <person name="Kim S.B."/>
            <person name="Lee H.Y."/>
            <person name="Kim S.Y."/>
            <person name="Kim M.S."/>
            <person name="Kang B.C."/>
            <person name="Jo Y.D."/>
            <person name="Yang H.B."/>
            <person name="Jeong H.J."/>
            <person name="Kang W.H."/>
            <person name="Kwon J.K."/>
            <person name="Shin C."/>
            <person name="Lim J.Y."/>
            <person name="Park J.H."/>
            <person name="Huh J.H."/>
            <person name="Kim J.S."/>
            <person name="Kim B.D."/>
            <person name="Cohen O."/>
            <person name="Paran I."/>
            <person name="Suh M.C."/>
            <person name="Lee S.B."/>
            <person name="Kim Y.K."/>
            <person name="Shin Y."/>
            <person name="Noh S.J."/>
            <person name="Park J."/>
            <person name="Seo Y.S."/>
            <person name="Kwon S.Y."/>
            <person name="Kim H.A."/>
            <person name="Park J.M."/>
            <person name="Kim H.J."/>
            <person name="Choi S.B."/>
            <person name="Bosland P.W."/>
            <person name="Reeves G."/>
            <person name="Jo S.H."/>
            <person name="Lee B.W."/>
            <person name="Cho H.T."/>
            <person name="Choi H.S."/>
            <person name="Lee M.S."/>
            <person name="Yu Y."/>
            <person name="Do Choi Y."/>
            <person name="Park B.S."/>
            <person name="van Deynze A."/>
            <person name="Ashrafi H."/>
            <person name="Hill T."/>
            <person name="Kim W.T."/>
            <person name="Pai H.S."/>
            <person name="Ahn H.K."/>
            <person name="Yeam I."/>
            <person name="Giovannoni J.J."/>
            <person name="Rose J.K."/>
            <person name="Sorensen I."/>
            <person name="Lee S.J."/>
            <person name="Kim R.W."/>
            <person name="Choi I.Y."/>
            <person name="Choi B.S."/>
            <person name="Lim J.S."/>
            <person name="Lee Y.H."/>
            <person name="Choi D."/>
        </authorList>
    </citation>
    <scope>NUCLEOTIDE SEQUENCE [LARGE SCALE GENOMIC DNA]</scope>
    <source>
        <strain evidence="2">cv. CM334</strain>
    </source>
</reference>
<proteinExistence type="predicted"/>
<gene>
    <name evidence="1" type="ORF">T459_27173</name>
</gene>
<dbReference type="AlphaFoldDB" id="A0A2G2YD63"/>
<dbReference type="PANTHER" id="PTHR31470:SF46">
    <property type="entry name" value="ULP1 PROTEASE FAMILY, C-TERMINAL CATALYTIC DOMAIN CONTAINING PROTEIN"/>
    <property type="match status" value="1"/>
</dbReference>
<keyword evidence="2" id="KW-1185">Reference proteome</keyword>
<dbReference type="Proteomes" id="UP000222542">
    <property type="component" value="Unassembled WGS sequence"/>
</dbReference>
<sequence>MKDGSGDSRSALPDLTDDFIVKSAMGKSFDALRKILREQKLDAYFRESCFGQYLDLPEDNNARFQMKMAWAFEAIPSLRQQVNYQEEVSCPRILRWLSAKTDKNAKFLDLFNTPKEAVDVTVEATAEEHNITVYNPSTASKEEVKVEPVSSGERKNYLFEGFNILDEVPKKLTQLINDYSEWIADGLLKHHAGRYCQQQPKVSRNEECLINIFKDFSIPAGLPWHLIDEVYIPISYGDEFHWVLAVVILKEKRI</sequence>
<dbReference type="Gramene" id="PHT67686">
    <property type="protein sequence ID" value="PHT67686"/>
    <property type="gene ID" value="T459_27173"/>
</dbReference>
<organism evidence="1 2">
    <name type="scientific">Capsicum annuum</name>
    <name type="common">Capsicum pepper</name>
    <dbReference type="NCBI Taxonomy" id="4072"/>
    <lineage>
        <taxon>Eukaryota</taxon>
        <taxon>Viridiplantae</taxon>
        <taxon>Streptophyta</taxon>
        <taxon>Embryophyta</taxon>
        <taxon>Tracheophyta</taxon>
        <taxon>Spermatophyta</taxon>
        <taxon>Magnoliopsida</taxon>
        <taxon>eudicotyledons</taxon>
        <taxon>Gunneridae</taxon>
        <taxon>Pentapetalae</taxon>
        <taxon>asterids</taxon>
        <taxon>lamiids</taxon>
        <taxon>Solanales</taxon>
        <taxon>Solanaceae</taxon>
        <taxon>Solanoideae</taxon>
        <taxon>Capsiceae</taxon>
        <taxon>Capsicum</taxon>
    </lineage>
</organism>
<dbReference type="EMBL" id="AYRZ02000011">
    <property type="protein sequence ID" value="PHT67686.1"/>
    <property type="molecule type" value="Genomic_DNA"/>
</dbReference>
<comment type="caution">
    <text evidence="1">The sequence shown here is derived from an EMBL/GenBank/DDBJ whole genome shotgun (WGS) entry which is preliminary data.</text>
</comment>
<protein>
    <recommendedName>
        <fullName evidence="3">Ubiquitin-like protease family profile domain-containing protein</fullName>
    </recommendedName>
</protein>